<evidence type="ECO:0000259" key="2">
    <source>
        <dbReference type="PROSITE" id="PS50206"/>
    </source>
</evidence>
<evidence type="ECO:0000313" key="3">
    <source>
        <dbReference type="EMBL" id="MFC3681173.1"/>
    </source>
</evidence>
<dbReference type="Proteomes" id="UP001595722">
    <property type="component" value="Unassembled WGS sequence"/>
</dbReference>
<evidence type="ECO:0000313" key="4">
    <source>
        <dbReference type="Proteomes" id="UP001595722"/>
    </source>
</evidence>
<dbReference type="InterPro" id="IPR014710">
    <property type="entry name" value="RmlC-like_jellyroll"/>
</dbReference>
<reference evidence="4" key="1">
    <citation type="journal article" date="2019" name="Int. J. Syst. Evol. Microbiol.">
        <title>The Global Catalogue of Microorganisms (GCM) 10K type strain sequencing project: providing services to taxonomists for standard genome sequencing and annotation.</title>
        <authorList>
            <consortium name="The Broad Institute Genomics Platform"/>
            <consortium name="The Broad Institute Genome Sequencing Center for Infectious Disease"/>
            <person name="Wu L."/>
            <person name="Ma J."/>
        </authorList>
    </citation>
    <scope>NUCLEOTIDE SEQUENCE [LARGE SCALE GENOMIC DNA]</scope>
    <source>
        <strain evidence="4">KCTC 42424</strain>
    </source>
</reference>
<dbReference type="SUPFAM" id="SSF51206">
    <property type="entry name" value="cAMP-binding domain-like"/>
    <property type="match status" value="2"/>
</dbReference>
<comment type="caution">
    <text evidence="3">The sequence shown here is derived from an EMBL/GenBank/DDBJ whole genome shotgun (WGS) entry which is preliminary data.</text>
</comment>
<gene>
    <name evidence="3" type="ORF">ACFOMG_13795</name>
</gene>
<name>A0ABV7VVX5_9GAMM</name>
<dbReference type="InterPro" id="IPR000595">
    <property type="entry name" value="cNMP-bd_dom"/>
</dbReference>
<protein>
    <submittedName>
        <fullName evidence="3">Cyclic nucleotide-binding domain-containing protein</fullName>
    </submittedName>
</protein>
<dbReference type="EMBL" id="JBHRYB010000013">
    <property type="protein sequence ID" value="MFC3681173.1"/>
    <property type="molecule type" value="Genomic_DNA"/>
</dbReference>
<dbReference type="PANTHER" id="PTHR23011:SF28">
    <property type="entry name" value="CYCLIC NUCLEOTIDE-BINDING DOMAIN CONTAINING PROTEIN"/>
    <property type="match status" value="1"/>
</dbReference>
<dbReference type="Gene3D" id="2.60.120.10">
    <property type="entry name" value="Jelly Rolls"/>
    <property type="match status" value="2"/>
</dbReference>
<dbReference type="SUPFAM" id="SSF52821">
    <property type="entry name" value="Rhodanese/Cell cycle control phosphatase"/>
    <property type="match status" value="1"/>
</dbReference>
<dbReference type="PROSITE" id="PS50206">
    <property type="entry name" value="RHODANESE_3"/>
    <property type="match status" value="1"/>
</dbReference>
<dbReference type="InterPro" id="IPR036873">
    <property type="entry name" value="Rhodanese-like_dom_sf"/>
</dbReference>
<dbReference type="SMART" id="SM00100">
    <property type="entry name" value="cNMP"/>
    <property type="match status" value="2"/>
</dbReference>
<accession>A0ABV7VVX5</accession>
<sequence length="335" mass="37508">MADSISIEQIQHFVPFDELSAQAIEELQPHFRHHQLEAKKILFKRGVQDEECHFLLQGNIDLADDNFNITRLSGADDENFLALDSSHPVHRCSAITQSDCRFFSIKRQYLELITTWAELRHSYEQEDEQSDWLEALLTSNLFNRIPPANIQQLLARFQERPVSLGDTIVREGDEGNECYVIKSGKAVVSRSNSGKEETLAAIGTGTLFGEDALVSALPRNATVTMSSDGVLMVLTKEDFDTLLKNPVLEFINEQQLQQLIENGDTGTIILDVRTQQEAAVNPILRARNIPLAQLRSHMPELAPEFIYVVTGEGRGEAAAYILSEAGYQAKVLTPE</sequence>
<dbReference type="Gene3D" id="3.40.250.10">
    <property type="entry name" value="Rhodanese-like domain"/>
    <property type="match status" value="1"/>
</dbReference>
<proteinExistence type="predicted"/>
<dbReference type="InterPro" id="IPR018490">
    <property type="entry name" value="cNMP-bd_dom_sf"/>
</dbReference>
<feature type="domain" description="Cyclic nucleotide-binding" evidence="1">
    <location>
        <begin position="141"/>
        <end position="243"/>
    </location>
</feature>
<dbReference type="RefSeq" id="WP_376867422.1">
    <property type="nucleotide sequence ID" value="NZ_JBHRYB010000013.1"/>
</dbReference>
<evidence type="ECO:0000259" key="1">
    <source>
        <dbReference type="PROSITE" id="PS50042"/>
    </source>
</evidence>
<organism evidence="3 4">
    <name type="scientific">Bacterioplanoides pacificum</name>
    <dbReference type="NCBI Taxonomy" id="1171596"/>
    <lineage>
        <taxon>Bacteria</taxon>
        <taxon>Pseudomonadati</taxon>
        <taxon>Pseudomonadota</taxon>
        <taxon>Gammaproteobacteria</taxon>
        <taxon>Oceanospirillales</taxon>
        <taxon>Oceanospirillaceae</taxon>
        <taxon>Bacterioplanoides</taxon>
    </lineage>
</organism>
<dbReference type="Pfam" id="PF00027">
    <property type="entry name" value="cNMP_binding"/>
    <property type="match status" value="1"/>
</dbReference>
<dbReference type="CDD" id="cd00038">
    <property type="entry name" value="CAP_ED"/>
    <property type="match status" value="1"/>
</dbReference>
<feature type="domain" description="Rhodanese" evidence="2">
    <location>
        <begin position="263"/>
        <end position="332"/>
    </location>
</feature>
<dbReference type="InterPro" id="IPR001763">
    <property type="entry name" value="Rhodanese-like_dom"/>
</dbReference>
<keyword evidence="4" id="KW-1185">Reference proteome</keyword>
<dbReference type="PANTHER" id="PTHR23011">
    <property type="entry name" value="CYCLIC NUCLEOTIDE-BINDING DOMAIN CONTAINING PROTEIN"/>
    <property type="match status" value="1"/>
</dbReference>
<dbReference type="PROSITE" id="PS50042">
    <property type="entry name" value="CNMP_BINDING_3"/>
    <property type="match status" value="1"/>
</dbReference>